<name>A0A0N1P1W5_9EURO</name>
<evidence type="ECO:0000256" key="9">
    <source>
        <dbReference type="SAM" id="MobiDB-lite"/>
    </source>
</evidence>
<keyword evidence="8" id="KW-0472">Membrane</keyword>
<keyword evidence="5" id="KW-0653">Protein transport</keyword>
<organism evidence="11 12">
    <name type="scientific">Cyphellophora attinorum</name>
    <dbReference type="NCBI Taxonomy" id="1664694"/>
    <lineage>
        <taxon>Eukaryota</taxon>
        <taxon>Fungi</taxon>
        <taxon>Dikarya</taxon>
        <taxon>Ascomycota</taxon>
        <taxon>Pezizomycotina</taxon>
        <taxon>Eurotiomycetes</taxon>
        <taxon>Chaetothyriomycetidae</taxon>
        <taxon>Chaetothyriales</taxon>
        <taxon>Cyphellophoraceae</taxon>
        <taxon>Cyphellophora</taxon>
    </lineage>
</organism>
<dbReference type="Pfam" id="PF10496">
    <property type="entry name" value="Syntaxin-18_N"/>
    <property type="match status" value="1"/>
</dbReference>
<keyword evidence="7" id="KW-0175">Coiled coil</keyword>
<dbReference type="Gene3D" id="1.20.5.110">
    <property type="match status" value="1"/>
</dbReference>
<dbReference type="GeneID" id="28741892"/>
<dbReference type="PANTHER" id="PTHR15959:SF0">
    <property type="entry name" value="SYNTAXIN-18"/>
    <property type="match status" value="1"/>
</dbReference>
<dbReference type="GO" id="GO:0006890">
    <property type="term" value="P:retrograde vesicle-mediated transport, Golgi to endoplasmic reticulum"/>
    <property type="evidence" value="ECO:0007669"/>
    <property type="project" value="TreeGrafter"/>
</dbReference>
<evidence type="ECO:0000256" key="3">
    <source>
        <dbReference type="ARBA" id="ARBA00022448"/>
    </source>
</evidence>
<dbReference type="OrthoDB" id="342981at2759"/>
<dbReference type="VEuPathDB" id="FungiDB:AB675_9476"/>
<dbReference type="PROSITE" id="PS50192">
    <property type="entry name" value="T_SNARE"/>
    <property type="match status" value="1"/>
</dbReference>
<dbReference type="GO" id="GO:0031201">
    <property type="term" value="C:SNARE complex"/>
    <property type="evidence" value="ECO:0007669"/>
    <property type="project" value="TreeGrafter"/>
</dbReference>
<dbReference type="SUPFAM" id="SSF58038">
    <property type="entry name" value="SNARE fusion complex"/>
    <property type="match status" value="1"/>
</dbReference>
<dbReference type="GO" id="GO:0005783">
    <property type="term" value="C:endoplasmic reticulum"/>
    <property type="evidence" value="ECO:0007669"/>
    <property type="project" value="TreeGrafter"/>
</dbReference>
<dbReference type="AlphaFoldDB" id="A0A0N1P1W5"/>
<dbReference type="InterPro" id="IPR000727">
    <property type="entry name" value="T_SNARE_dom"/>
</dbReference>
<keyword evidence="6" id="KW-1133">Transmembrane helix</keyword>
<feature type="compositionally biased region" description="Basic and acidic residues" evidence="9">
    <location>
        <begin position="202"/>
        <end position="216"/>
    </location>
</feature>
<dbReference type="EMBL" id="LFJN01000007">
    <property type="protein sequence ID" value="KPI42494.1"/>
    <property type="molecule type" value="Genomic_DNA"/>
</dbReference>
<evidence type="ECO:0000256" key="5">
    <source>
        <dbReference type="ARBA" id="ARBA00022927"/>
    </source>
</evidence>
<feature type="region of interest" description="Disordered" evidence="9">
    <location>
        <begin position="202"/>
        <end position="227"/>
    </location>
</feature>
<evidence type="ECO:0000256" key="1">
    <source>
        <dbReference type="ARBA" id="ARBA00004211"/>
    </source>
</evidence>
<dbReference type="InterPro" id="IPR019529">
    <property type="entry name" value="Syntaxin-18_N"/>
</dbReference>
<evidence type="ECO:0000256" key="8">
    <source>
        <dbReference type="ARBA" id="ARBA00023136"/>
    </source>
</evidence>
<gene>
    <name evidence="11" type="ORF">AB675_9476</name>
</gene>
<evidence type="ECO:0000313" key="12">
    <source>
        <dbReference type="Proteomes" id="UP000038010"/>
    </source>
</evidence>
<evidence type="ECO:0000313" key="11">
    <source>
        <dbReference type="EMBL" id="KPI42494.1"/>
    </source>
</evidence>
<dbReference type="RefSeq" id="XP_018002457.1">
    <property type="nucleotide sequence ID" value="XM_018150012.1"/>
</dbReference>
<dbReference type="GO" id="GO:0015031">
    <property type="term" value="P:protein transport"/>
    <property type="evidence" value="ECO:0007669"/>
    <property type="project" value="UniProtKB-KW"/>
</dbReference>
<protein>
    <recommendedName>
        <fullName evidence="10">t-SNARE coiled-coil homology domain-containing protein</fullName>
    </recommendedName>
</protein>
<comment type="subcellular location">
    <subcellularLocation>
        <location evidence="1">Membrane</location>
        <topology evidence="1">Single-pass type IV membrane protein</topology>
    </subcellularLocation>
</comment>
<dbReference type="STRING" id="1664694.A0A0N1P1W5"/>
<feature type="region of interest" description="Disordered" evidence="9">
    <location>
        <begin position="61"/>
        <end position="88"/>
    </location>
</feature>
<proteinExistence type="inferred from homology"/>
<keyword evidence="3" id="KW-0813">Transport</keyword>
<sequence length="382" mass="43001">MDITPTLSAILIQSHAPPIPIASSSTARLSQTLDAFLKEANQINQSLNELLRYLQSIRQPYLSNAPPPRRHHQQQPAQSARNGLPEAPTHLTDAQREDINKETARLLRDLQSSISNLKGVADLRHDAVTKVLTRKYGSRKSLLFRWAAGEDKDAGKSAQQIDEEGRERTLKIFRDEVVRYLMMKKNAALRRQQMMLVTRAEREREKQMSKLSDVRNKSYANRQPSTSISDRVVTTRYNNGISSAANEYADADLRARDTYNPALETSSSDYAHQDLTPAQLQLFEQENESMTLTLQNDRLAQVNKVEASLVEISQLQETLAGNIAVQHEQISGLVMDAEDTGENLTKGNRELKRASERGSTARGVFWVSVGLCSFLVVWDLIF</sequence>
<feature type="compositionally biased region" description="Polar residues" evidence="9">
    <location>
        <begin position="218"/>
        <end position="227"/>
    </location>
</feature>
<dbReference type="Proteomes" id="UP000038010">
    <property type="component" value="Unassembled WGS sequence"/>
</dbReference>
<evidence type="ECO:0000259" key="10">
    <source>
        <dbReference type="PROSITE" id="PS50192"/>
    </source>
</evidence>
<keyword evidence="12" id="KW-1185">Reference proteome</keyword>
<evidence type="ECO:0000256" key="4">
    <source>
        <dbReference type="ARBA" id="ARBA00022692"/>
    </source>
</evidence>
<evidence type="ECO:0000256" key="6">
    <source>
        <dbReference type="ARBA" id="ARBA00022989"/>
    </source>
</evidence>
<evidence type="ECO:0000256" key="7">
    <source>
        <dbReference type="ARBA" id="ARBA00023054"/>
    </source>
</evidence>
<evidence type="ECO:0000256" key="2">
    <source>
        <dbReference type="ARBA" id="ARBA00009063"/>
    </source>
</evidence>
<accession>A0A0N1P1W5</accession>
<comment type="caution">
    <text evidence="11">The sequence shown here is derived from an EMBL/GenBank/DDBJ whole genome shotgun (WGS) entry which is preliminary data.</text>
</comment>
<reference evidence="11 12" key="1">
    <citation type="submission" date="2015-06" db="EMBL/GenBank/DDBJ databases">
        <title>Draft genome of the ant-associated black yeast Phialophora attae CBS 131958.</title>
        <authorList>
            <person name="Moreno L.F."/>
            <person name="Stielow B.J."/>
            <person name="de Hoog S."/>
            <person name="Vicente V.A."/>
            <person name="Weiss V.A."/>
            <person name="de Vries M."/>
            <person name="Cruz L.M."/>
            <person name="Souza E.M."/>
        </authorList>
    </citation>
    <scope>NUCLEOTIDE SEQUENCE [LARGE SCALE GENOMIC DNA]</scope>
    <source>
        <strain evidence="11 12">CBS 131958</strain>
    </source>
</reference>
<keyword evidence="4" id="KW-0812">Transmembrane</keyword>
<comment type="similarity">
    <text evidence="2">Belongs to the syntaxin family.</text>
</comment>
<dbReference type="PANTHER" id="PTHR15959">
    <property type="entry name" value="SYNTAXIN-18"/>
    <property type="match status" value="1"/>
</dbReference>
<feature type="domain" description="T-SNARE coiled-coil homology" evidence="10">
    <location>
        <begin position="292"/>
        <end position="354"/>
    </location>
</feature>